<protein>
    <submittedName>
        <fullName evidence="7">TIGR03364 family FAD-dependent oxidoreductase</fullName>
    </submittedName>
</protein>
<dbReference type="SUPFAM" id="SSF51905">
    <property type="entry name" value="FAD/NAD(P)-binding domain"/>
    <property type="match status" value="1"/>
</dbReference>
<evidence type="ECO:0000256" key="4">
    <source>
        <dbReference type="ARBA" id="ARBA00023002"/>
    </source>
</evidence>
<feature type="domain" description="FAD dependent oxidoreductase" evidence="6">
    <location>
        <begin position="51"/>
        <end position="417"/>
    </location>
</feature>
<comment type="caution">
    <text evidence="7">The sequence shown here is derived from an EMBL/GenBank/DDBJ whole genome shotgun (WGS) entry which is preliminary data.</text>
</comment>
<dbReference type="Gene3D" id="3.30.9.10">
    <property type="entry name" value="D-Amino Acid Oxidase, subunit A, domain 2"/>
    <property type="match status" value="1"/>
</dbReference>
<accession>A0ABS7R1M8</accession>
<evidence type="ECO:0000259" key="6">
    <source>
        <dbReference type="Pfam" id="PF01266"/>
    </source>
</evidence>
<evidence type="ECO:0000313" key="7">
    <source>
        <dbReference type="EMBL" id="MBY8887939.1"/>
    </source>
</evidence>
<evidence type="ECO:0000256" key="1">
    <source>
        <dbReference type="ARBA" id="ARBA00001974"/>
    </source>
</evidence>
<dbReference type="Proteomes" id="UP001198565">
    <property type="component" value="Unassembled WGS sequence"/>
</dbReference>
<gene>
    <name evidence="7" type="ORF">K7472_24310</name>
</gene>
<reference evidence="7 8" key="1">
    <citation type="submission" date="2021-08" db="EMBL/GenBank/DDBJ databases">
        <title>Streptomyces sp. PTM05 isolated from lichen.</title>
        <authorList>
            <person name="Somphong A."/>
            <person name="Phongsopitanun W."/>
            <person name="Tanasupawat S."/>
        </authorList>
    </citation>
    <scope>NUCLEOTIDE SEQUENCE [LARGE SCALE GENOMIC DNA]</scope>
    <source>
        <strain evidence="7 8">Ptm05</strain>
    </source>
</reference>
<dbReference type="Pfam" id="PF01266">
    <property type="entry name" value="DAO"/>
    <property type="match status" value="1"/>
</dbReference>
<evidence type="ECO:0000256" key="2">
    <source>
        <dbReference type="ARBA" id="ARBA00009410"/>
    </source>
</evidence>
<dbReference type="InterPro" id="IPR036188">
    <property type="entry name" value="FAD/NAD-bd_sf"/>
</dbReference>
<dbReference type="InterPro" id="IPR006076">
    <property type="entry name" value="FAD-dep_OxRdtase"/>
</dbReference>
<evidence type="ECO:0000256" key="5">
    <source>
        <dbReference type="SAM" id="MobiDB-lite"/>
    </source>
</evidence>
<evidence type="ECO:0000256" key="3">
    <source>
        <dbReference type="ARBA" id="ARBA00022630"/>
    </source>
</evidence>
<dbReference type="EMBL" id="JAINVZ010000020">
    <property type="protein sequence ID" value="MBY8887939.1"/>
    <property type="molecule type" value="Genomic_DNA"/>
</dbReference>
<dbReference type="PANTHER" id="PTHR13847:SF286">
    <property type="entry name" value="D-AMINO ACID DEHYDROGENASE"/>
    <property type="match status" value="1"/>
</dbReference>
<name>A0ABS7R1M8_9ACTN</name>
<comment type="cofactor">
    <cofactor evidence="1">
        <name>FAD</name>
        <dbReference type="ChEBI" id="CHEBI:57692"/>
    </cofactor>
</comment>
<proteinExistence type="inferred from homology"/>
<sequence>MSRENNGSSPNVGGGDRAGAPRDDRARSPRGDRARSPHDDHPRSPRGDRAKVVIVGAGALGTMHAWHAVARGHEVVHIEREADARGASVRNFGLVWVGGRASGAELETALRARALWQEIGERVPGTGFRANGSLTPVTTEAERAVAHETLARPDAAARGLKWLEPGEVRQLNPALRGAMLGALWCERDAAVEPRLTQRALRDHLAASGRYTFLGGREVRHVGPRRVTDDRGEVHEGDAVVLCTGAWLSGLVRELAPELPVRRVRLQMAQTEPLGEPLTTTVADADSFRYYPAYAGDALQALRAGQPQTPVAEAHRMQLLMVQRLDGGLTIGDTHEYDEPFGFDTVEEPYEHLSSVVEGLLGRPMPRVRRRWAGVYAQCVDGTRVVHRQRVDDGVWLVTGPGGRGMTCSPAIAEDTADELGW</sequence>
<feature type="compositionally biased region" description="Polar residues" evidence="5">
    <location>
        <begin position="1"/>
        <end position="11"/>
    </location>
</feature>
<dbReference type="PANTHER" id="PTHR13847">
    <property type="entry name" value="SARCOSINE DEHYDROGENASE-RELATED"/>
    <property type="match status" value="1"/>
</dbReference>
<dbReference type="InterPro" id="IPR017741">
    <property type="entry name" value="FAD-dependent_OxRdtase_HpnW"/>
</dbReference>
<dbReference type="NCBIfam" id="TIGR03364">
    <property type="entry name" value="HpnW_proposed"/>
    <property type="match status" value="1"/>
</dbReference>
<keyword evidence="4" id="KW-0560">Oxidoreductase</keyword>
<organism evidence="7 8">
    <name type="scientific">Streptantibioticus parmotrematis</name>
    <dbReference type="NCBI Taxonomy" id="2873249"/>
    <lineage>
        <taxon>Bacteria</taxon>
        <taxon>Bacillati</taxon>
        <taxon>Actinomycetota</taxon>
        <taxon>Actinomycetes</taxon>
        <taxon>Kitasatosporales</taxon>
        <taxon>Streptomycetaceae</taxon>
        <taxon>Streptantibioticus</taxon>
    </lineage>
</organism>
<comment type="similarity">
    <text evidence="2">Belongs to the DadA oxidoreductase family.</text>
</comment>
<keyword evidence="3" id="KW-0285">Flavoprotein</keyword>
<keyword evidence="8" id="KW-1185">Reference proteome</keyword>
<feature type="compositionally biased region" description="Basic and acidic residues" evidence="5">
    <location>
        <begin position="19"/>
        <end position="50"/>
    </location>
</feature>
<feature type="region of interest" description="Disordered" evidence="5">
    <location>
        <begin position="1"/>
        <end position="50"/>
    </location>
</feature>
<dbReference type="Gene3D" id="3.50.50.60">
    <property type="entry name" value="FAD/NAD(P)-binding domain"/>
    <property type="match status" value="1"/>
</dbReference>
<evidence type="ECO:0000313" key="8">
    <source>
        <dbReference type="Proteomes" id="UP001198565"/>
    </source>
</evidence>